<keyword evidence="2 10" id="KW-0645">Protease</keyword>
<dbReference type="AlphaFoldDB" id="A0A3G5BIK3"/>
<dbReference type="SUPFAM" id="SSF50494">
    <property type="entry name" value="Trypsin-like serine proteases"/>
    <property type="match status" value="1"/>
</dbReference>
<dbReference type="GO" id="GO:0006508">
    <property type="term" value="P:proteolysis"/>
    <property type="evidence" value="ECO:0007669"/>
    <property type="project" value="UniProtKB-KW"/>
</dbReference>
<dbReference type="InterPro" id="IPR018114">
    <property type="entry name" value="TRYPSIN_HIS"/>
</dbReference>
<dbReference type="PANTHER" id="PTHR24252:SF7">
    <property type="entry name" value="HYALIN"/>
    <property type="match status" value="1"/>
</dbReference>
<feature type="signal peptide" evidence="11">
    <location>
        <begin position="1"/>
        <end position="18"/>
    </location>
</feature>
<protein>
    <recommendedName>
        <fullName evidence="9">limulus clotting factor C</fullName>
        <ecNumber evidence="9">3.4.21.84</ecNumber>
    </recommendedName>
</protein>
<evidence type="ECO:0000256" key="1">
    <source>
        <dbReference type="ARBA" id="ARBA00022659"/>
    </source>
</evidence>
<keyword evidence="4 10" id="KW-0378">Hydrolase</keyword>
<dbReference type="InterPro" id="IPR009003">
    <property type="entry name" value="Peptidase_S1_PA"/>
</dbReference>
<dbReference type="FunFam" id="2.40.10.10:FF:000120">
    <property type="entry name" value="Putative serine protease"/>
    <property type="match status" value="1"/>
</dbReference>
<keyword evidence="5" id="KW-0353">Hemolymph clotting</keyword>
<evidence type="ECO:0000256" key="6">
    <source>
        <dbReference type="ARBA" id="ARBA00022825"/>
    </source>
</evidence>
<name>A0A3G5BIK3_DOLGE</name>
<dbReference type="CDD" id="cd00190">
    <property type="entry name" value="Tryp_SPc"/>
    <property type="match status" value="1"/>
</dbReference>
<evidence type="ECO:0000256" key="11">
    <source>
        <dbReference type="SAM" id="SignalP"/>
    </source>
</evidence>
<dbReference type="InterPro" id="IPR033116">
    <property type="entry name" value="TRYPSIN_SER"/>
</dbReference>
<accession>A0A3G5BIK3</accession>
<evidence type="ECO:0000256" key="3">
    <source>
        <dbReference type="ARBA" id="ARBA00022729"/>
    </source>
</evidence>
<evidence type="ECO:0000256" key="10">
    <source>
        <dbReference type="RuleBase" id="RU363034"/>
    </source>
</evidence>
<dbReference type="Pfam" id="PF00089">
    <property type="entry name" value="Trypsin"/>
    <property type="match status" value="1"/>
</dbReference>
<dbReference type="EMBL" id="MK075217">
    <property type="protein sequence ID" value="AYV99620.1"/>
    <property type="molecule type" value="mRNA"/>
</dbReference>
<dbReference type="PROSITE" id="PS00134">
    <property type="entry name" value="TRYPSIN_HIS"/>
    <property type="match status" value="1"/>
</dbReference>
<evidence type="ECO:0000313" key="13">
    <source>
        <dbReference type="EMBL" id="AYV99620.1"/>
    </source>
</evidence>
<keyword evidence="3 11" id="KW-0732">Signal</keyword>
<feature type="domain" description="Peptidase S1" evidence="12">
    <location>
        <begin position="23"/>
        <end position="269"/>
    </location>
</feature>
<dbReference type="InterPro" id="IPR001314">
    <property type="entry name" value="Peptidase_S1A"/>
</dbReference>
<feature type="chain" id="PRO_5018013120" description="limulus clotting factor C" evidence="11">
    <location>
        <begin position="19"/>
        <end position="292"/>
    </location>
</feature>
<dbReference type="PROSITE" id="PS00135">
    <property type="entry name" value="TRYPSIN_SER"/>
    <property type="match status" value="1"/>
</dbReference>
<dbReference type="InterPro" id="IPR043504">
    <property type="entry name" value="Peptidase_S1_PA_chymotrypsin"/>
</dbReference>
<evidence type="ECO:0000256" key="4">
    <source>
        <dbReference type="ARBA" id="ARBA00022801"/>
    </source>
</evidence>
<dbReference type="GO" id="GO:0004252">
    <property type="term" value="F:serine-type endopeptidase activity"/>
    <property type="evidence" value="ECO:0007669"/>
    <property type="project" value="InterPro"/>
</dbReference>
<keyword evidence="1" id="KW-0768">Sushi</keyword>
<dbReference type="PROSITE" id="PS50240">
    <property type="entry name" value="TRYPSIN_DOM"/>
    <property type="match status" value="1"/>
</dbReference>
<dbReference type="SMART" id="SM00020">
    <property type="entry name" value="Tryp_SPc"/>
    <property type="match status" value="1"/>
</dbReference>
<dbReference type="Gene3D" id="2.40.10.10">
    <property type="entry name" value="Trypsin-like serine proteases"/>
    <property type="match status" value="1"/>
</dbReference>
<evidence type="ECO:0000259" key="12">
    <source>
        <dbReference type="PROSITE" id="PS50240"/>
    </source>
</evidence>
<keyword evidence="7" id="KW-1015">Disulfide bond</keyword>
<dbReference type="InterPro" id="IPR001254">
    <property type="entry name" value="Trypsin_dom"/>
</dbReference>
<keyword evidence="6 10" id="KW-0720">Serine protease</keyword>
<proteinExistence type="evidence at transcript level"/>
<dbReference type="GO" id="GO:0042381">
    <property type="term" value="P:hemolymph coagulation"/>
    <property type="evidence" value="ECO:0007669"/>
    <property type="project" value="UniProtKB-KW"/>
</dbReference>
<evidence type="ECO:0000256" key="2">
    <source>
        <dbReference type="ARBA" id="ARBA00022670"/>
    </source>
</evidence>
<reference evidence="13" key="1">
    <citation type="journal article" date="2018" name="Toxins">
        <title>Buzz kill: function and proteomic composition of venom from the giant assassin fly Dolopus genitalis (Diptera: Asilidae).</title>
        <authorList>
            <person name="Walker A.A."/>
            <person name="Dobson J."/>
            <person name="Jin J."/>
            <person name="Robinson S.D."/>
            <person name="Herzig V."/>
            <person name="Vetter I."/>
            <person name="King G.F."/>
            <person name="Fry B.G."/>
        </authorList>
    </citation>
    <scope>NUCLEOTIDE SEQUENCE</scope>
    <source>
        <strain evidence="13">Dg99</strain>
        <tissue evidence="13">Venom/thoracic glands</tissue>
    </source>
</reference>
<dbReference type="EC" id="3.4.21.84" evidence="9"/>
<evidence type="ECO:0000256" key="7">
    <source>
        <dbReference type="ARBA" id="ARBA00023157"/>
    </source>
</evidence>
<comment type="catalytic activity">
    <reaction evidence="8">
        <text>Selective cleavage of 103-Arg-|-Ser-104 and 124-Ile-|-Ile-125 bonds in Limulus clotting factor B to form activated factor B. Cleavage of -Pro-Arg-|-Xaa- bonds in synthetic substrates.</text>
        <dbReference type="EC" id="3.4.21.84"/>
    </reaction>
</comment>
<dbReference type="PANTHER" id="PTHR24252">
    <property type="entry name" value="ACROSIN-RELATED"/>
    <property type="match status" value="1"/>
</dbReference>
<evidence type="ECO:0000256" key="8">
    <source>
        <dbReference type="ARBA" id="ARBA00052079"/>
    </source>
</evidence>
<organism evidence="13">
    <name type="scientific">Dolopus genitalis</name>
    <name type="common">Giant Australian assassin fly</name>
    <name type="synonym">Asilus genitalis</name>
    <dbReference type="NCBI Taxonomy" id="2488630"/>
    <lineage>
        <taxon>Eukaryota</taxon>
        <taxon>Metazoa</taxon>
        <taxon>Ecdysozoa</taxon>
        <taxon>Arthropoda</taxon>
        <taxon>Hexapoda</taxon>
        <taxon>Insecta</taxon>
        <taxon>Pterygota</taxon>
        <taxon>Neoptera</taxon>
        <taxon>Endopterygota</taxon>
        <taxon>Diptera</taxon>
        <taxon>Brachycera</taxon>
        <taxon>Muscomorpha</taxon>
        <taxon>Asiloidea</taxon>
        <taxon>Asilidae</taxon>
        <taxon>Asilinae</taxon>
        <taxon>Dolopus</taxon>
    </lineage>
</organism>
<evidence type="ECO:0000256" key="5">
    <source>
        <dbReference type="ARBA" id="ARBA00022820"/>
    </source>
</evidence>
<dbReference type="PRINTS" id="PR00722">
    <property type="entry name" value="CHYMOTRYPSIN"/>
</dbReference>
<sequence>MFPLVFIVELLLFAFSDAGIQRIVGGTDAKEKEFPYSVSIRRTEFEEMFGYGNHICGGALIDNQTVITAAHCVFDKFGNFLGQPNSYTIAVGSIYRSFRETHEVVRTSKKIIVHPEYSMDTMYNDIALIHLNESIPIDGAYVNPVPLATKSFPEESPCVVSGWGHMKIPGFEGKFIAENMQKANVFILSKSDCAKNYTKEDYVVWEKQICVGVIGKEIDSCQGDSGGPLVCNGVLAALVSTGTGCATPGFPGIYTDIPQYLDFIQNAKKSLKLEENNIPPMADDCSDMNELF</sequence>
<evidence type="ECO:0000256" key="9">
    <source>
        <dbReference type="ARBA" id="ARBA00066707"/>
    </source>
</evidence>